<dbReference type="PANTHER" id="PTHR43818">
    <property type="entry name" value="BCDNA.GH03377"/>
    <property type="match status" value="1"/>
</dbReference>
<keyword evidence="4" id="KW-1185">Reference proteome</keyword>
<dbReference type="InterPro" id="IPR036291">
    <property type="entry name" value="NAD(P)-bd_dom_sf"/>
</dbReference>
<accession>A0A3D9HED5</accession>
<dbReference type="PANTHER" id="PTHR43818:SF12">
    <property type="entry name" value="NADH-DEPENDENT DEHYDROGENASE-RELATED"/>
    <property type="match status" value="1"/>
</dbReference>
<dbReference type="SUPFAM" id="SSF51735">
    <property type="entry name" value="NAD(P)-binding Rossmann-fold domains"/>
    <property type="match status" value="1"/>
</dbReference>
<dbReference type="EMBL" id="QRDX01000005">
    <property type="protein sequence ID" value="RED47830.1"/>
    <property type="molecule type" value="Genomic_DNA"/>
</dbReference>
<feature type="domain" description="GFO/IDH/MocA-like oxidoreductase" evidence="2">
    <location>
        <begin position="171"/>
        <end position="302"/>
    </location>
</feature>
<evidence type="ECO:0000313" key="4">
    <source>
        <dbReference type="Proteomes" id="UP000256629"/>
    </source>
</evidence>
<gene>
    <name evidence="3" type="ORF">DFQ02_10557</name>
</gene>
<dbReference type="Gene3D" id="3.40.50.720">
    <property type="entry name" value="NAD(P)-binding Rossmann-like Domain"/>
    <property type="match status" value="1"/>
</dbReference>
<organism evidence="3 4">
    <name type="scientific">Seonamhaeicola aphaedonensis</name>
    <dbReference type="NCBI Taxonomy" id="1461338"/>
    <lineage>
        <taxon>Bacteria</taxon>
        <taxon>Pseudomonadati</taxon>
        <taxon>Bacteroidota</taxon>
        <taxon>Flavobacteriia</taxon>
        <taxon>Flavobacteriales</taxon>
        <taxon>Flavobacteriaceae</taxon>
    </lineage>
</organism>
<dbReference type="InterPro" id="IPR000683">
    <property type="entry name" value="Gfo/Idh/MocA-like_OxRdtase_N"/>
</dbReference>
<evidence type="ECO:0000313" key="3">
    <source>
        <dbReference type="EMBL" id="RED47830.1"/>
    </source>
</evidence>
<feature type="domain" description="Gfo/Idh/MocA-like oxidoreductase N-terminal" evidence="1">
    <location>
        <begin position="43"/>
        <end position="163"/>
    </location>
</feature>
<dbReference type="AlphaFoldDB" id="A0A3D9HED5"/>
<protein>
    <submittedName>
        <fullName evidence="3">Putative dehydrogenase</fullName>
    </submittedName>
</protein>
<sequence>MARTRRDFIKLSSLSATAIGLGLVACNSKENFKLAEVPDSERIKVGLIGIGNRGKSILKALEFVPEIKVEALCDTLEFQMDTAKQYIANEVKTFTDFKALLTLQNIEAVIIATPLHEHFRIVMASFEADKHILCEKTLAYNIDQCKEIKKRGDQSNKVFQVSYQYQLHPVFNAIKNIINEGYCGTITRIDCYWDRHSNWRRKLPDQSLERQMNWRMYKEYSGGLVAELGSHLLNMVDNLLGAHPTKIVGTGGIDYWKDGRETFDNVNVLFDYPNGVKVGFYSQLSNSYEGYQMKIYGDKATIICHGMNSAEIIPEGKKVDEKWKDSVDSVTGASIKILDNDKKRKIYPAKNEHIVYPTDNDNFNVTWRLYKNFVAAIKGEEDLLLGLKDGYQSAISVHLANDAIRNEKIVKWLPEYDI</sequence>
<comment type="caution">
    <text evidence="3">The sequence shown here is derived from an EMBL/GenBank/DDBJ whole genome shotgun (WGS) entry which is preliminary data.</text>
</comment>
<dbReference type="Pfam" id="PF01408">
    <property type="entry name" value="GFO_IDH_MocA"/>
    <property type="match status" value="1"/>
</dbReference>
<evidence type="ECO:0000259" key="1">
    <source>
        <dbReference type="Pfam" id="PF01408"/>
    </source>
</evidence>
<proteinExistence type="predicted"/>
<dbReference type="Pfam" id="PF22725">
    <property type="entry name" value="GFO_IDH_MocA_C3"/>
    <property type="match status" value="1"/>
</dbReference>
<dbReference type="RefSeq" id="WP_116524198.1">
    <property type="nucleotide sequence ID" value="NZ_QRDX01000005.1"/>
</dbReference>
<dbReference type="PROSITE" id="PS51257">
    <property type="entry name" value="PROKAR_LIPOPROTEIN"/>
    <property type="match status" value="1"/>
</dbReference>
<dbReference type="SUPFAM" id="SSF55347">
    <property type="entry name" value="Glyceraldehyde-3-phosphate dehydrogenase-like, C-terminal domain"/>
    <property type="match status" value="1"/>
</dbReference>
<dbReference type="Gene3D" id="3.30.360.10">
    <property type="entry name" value="Dihydrodipicolinate Reductase, domain 2"/>
    <property type="match status" value="1"/>
</dbReference>
<evidence type="ECO:0000259" key="2">
    <source>
        <dbReference type="Pfam" id="PF22725"/>
    </source>
</evidence>
<dbReference type="OrthoDB" id="9771072at2"/>
<dbReference type="InterPro" id="IPR050463">
    <property type="entry name" value="Gfo/Idh/MocA_oxidrdct_glycsds"/>
</dbReference>
<dbReference type="InterPro" id="IPR055170">
    <property type="entry name" value="GFO_IDH_MocA-like_dom"/>
</dbReference>
<reference evidence="3 4" key="1">
    <citation type="submission" date="2018-07" db="EMBL/GenBank/DDBJ databases">
        <title>Genomic Encyclopedia of Type Strains, Phase III (KMG-III): the genomes of soil and plant-associated and newly described type strains.</title>
        <authorList>
            <person name="Whitman W."/>
        </authorList>
    </citation>
    <scope>NUCLEOTIDE SEQUENCE [LARGE SCALE GENOMIC DNA]</scope>
    <source>
        <strain evidence="3 4">CECT 8487</strain>
    </source>
</reference>
<dbReference type="Proteomes" id="UP000256629">
    <property type="component" value="Unassembled WGS sequence"/>
</dbReference>
<dbReference type="GO" id="GO:0000166">
    <property type="term" value="F:nucleotide binding"/>
    <property type="evidence" value="ECO:0007669"/>
    <property type="project" value="InterPro"/>
</dbReference>
<name>A0A3D9HED5_9FLAO</name>